<dbReference type="EMBL" id="JAUJLE010001095">
    <property type="protein sequence ID" value="KAK0949566.1"/>
    <property type="molecule type" value="Genomic_DNA"/>
</dbReference>
<comment type="caution">
    <text evidence="1">The sequence shown here is derived from an EMBL/GenBank/DDBJ whole genome shotgun (WGS) entry which is preliminary data.</text>
</comment>
<evidence type="ECO:0000313" key="1">
    <source>
        <dbReference type="EMBL" id="KAK0949566.1"/>
    </source>
</evidence>
<dbReference type="Proteomes" id="UP001175353">
    <property type="component" value="Unassembled WGS sequence"/>
</dbReference>
<protein>
    <submittedName>
        <fullName evidence="1">Uncharacterized protein</fullName>
    </submittedName>
</protein>
<evidence type="ECO:0000313" key="2">
    <source>
        <dbReference type="Proteomes" id="UP001175353"/>
    </source>
</evidence>
<reference evidence="1" key="1">
    <citation type="submission" date="2023-06" db="EMBL/GenBank/DDBJ databases">
        <title>Black Yeasts Isolated from many extreme environments.</title>
        <authorList>
            <person name="Coleine C."/>
            <person name="Stajich J.E."/>
            <person name="Selbmann L."/>
        </authorList>
    </citation>
    <scope>NUCLEOTIDE SEQUENCE</scope>
    <source>
        <strain evidence="1">CCFEE 5200</strain>
    </source>
</reference>
<accession>A0AAN6GXF5</accession>
<keyword evidence="2" id="KW-1185">Reference proteome</keyword>
<feature type="non-terminal residue" evidence="1">
    <location>
        <position position="1"/>
    </location>
</feature>
<dbReference type="AlphaFoldDB" id="A0AAN6GXF5"/>
<name>A0AAN6GXF5_9PEZI</name>
<proteinExistence type="predicted"/>
<organism evidence="1 2">
    <name type="scientific">Friedmanniomyces endolithicus</name>
    <dbReference type="NCBI Taxonomy" id="329885"/>
    <lineage>
        <taxon>Eukaryota</taxon>
        <taxon>Fungi</taxon>
        <taxon>Dikarya</taxon>
        <taxon>Ascomycota</taxon>
        <taxon>Pezizomycotina</taxon>
        <taxon>Dothideomycetes</taxon>
        <taxon>Dothideomycetidae</taxon>
        <taxon>Mycosphaerellales</taxon>
        <taxon>Teratosphaeriaceae</taxon>
        <taxon>Friedmanniomyces</taxon>
    </lineage>
</organism>
<gene>
    <name evidence="1" type="ORF">LTR91_026349</name>
</gene>
<sequence>AFATPTTLKSPLETFDKQPWVDCPVTHTLGLPLKATRWSSINSRVPNNLALALFLNPDPQEDTFGTIRFRRMDGAVLVASDVDGEDVREREVGMVLTYLSGLSVGITTFLREEIKW</sequence>